<keyword evidence="3" id="KW-0597">Phosphoprotein</keyword>
<dbReference type="SUPFAM" id="SSF55874">
    <property type="entry name" value="ATPase domain of HSP90 chaperone/DNA topoisomerase II/histidine kinase"/>
    <property type="match status" value="1"/>
</dbReference>
<dbReference type="InterPro" id="IPR003594">
    <property type="entry name" value="HATPase_dom"/>
</dbReference>
<reference evidence="6" key="1">
    <citation type="submission" date="2016-10" db="EMBL/GenBank/DDBJ databases">
        <authorList>
            <person name="Varghese N."/>
            <person name="Submissions S."/>
        </authorList>
    </citation>
    <scope>NUCLEOTIDE SEQUENCE [LARGE SCALE GENOMIC DNA]</scope>
    <source>
        <strain evidence="6">BP1-148</strain>
    </source>
</reference>
<dbReference type="InterPro" id="IPR003661">
    <property type="entry name" value="HisK_dim/P_dom"/>
</dbReference>
<dbReference type="SMART" id="SM00387">
    <property type="entry name" value="HATPase_c"/>
    <property type="match status" value="1"/>
</dbReference>
<dbReference type="AlphaFoldDB" id="A0A1G7ZIS6"/>
<dbReference type="RefSeq" id="WP_091818729.1">
    <property type="nucleotide sequence ID" value="NZ_FNCQ01000016.1"/>
</dbReference>
<dbReference type="InterPro" id="IPR036097">
    <property type="entry name" value="HisK_dim/P_sf"/>
</dbReference>
<evidence type="ECO:0000256" key="2">
    <source>
        <dbReference type="ARBA" id="ARBA00012438"/>
    </source>
</evidence>
<dbReference type="SMART" id="SM00388">
    <property type="entry name" value="HisKA"/>
    <property type="match status" value="1"/>
</dbReference>
<dbReference type="GO" id="GO:0000155">
    <property type="term" value="F:phosphorelay sensor kinase activity"/>
    <property type="evidence" value="ECO:0007669"/>
    <property type="project" value="InterPro"/>
</dbReference>
<proteinExistence type="predicted"/>
<dbReference type="SUPFAM" id="SSF47384">
    <property type="entry name" value="Homodimeric domain of signal transducing histidine kinase"/>
    <property type="match status" value="1"/>
</dbReference>
<gene>
    <name evidence="5" type="ORF">SAMN04487901_11621</name>
</gene>
<comment type="catalytic activity">
    <reaction evidence="1">
        <text>ATP + protein L-histidine = ADP + protein N-phospho-L-histidine.</text>
        <dbReference type="EC" id="2.7.13.3"/>
    </reaction>
</comment>
<protein>
    <recommendedName>
        <fullName evidence="2">histidine kinase</fullName>
        <ecNumber evidence="2">2.7.13.3</ecNumber>
    </recommendedName>
</protein>
<dbReference type="Gene3D" id="1.10.287.130">
    <property type="match status" value="1"/>
</dbReference>
<name>A0A1G7ZIS6_9BACT</name>
<dbReference type="EC" id="2.7.13.3" evidence="2"/>
<evidence type="ECO:0000313" key="5">
    <source>
        <dbReference type="EMBL" id="SDH08477.1"/>
    </source>
</evidence>
<evidence type="ECO:0000256" key="1">
    <source>
        <dbReference type="ARBA" id="ARBA00000085"/>
    </source>
</evidence>
<dbReference type="PRINTS" id="PR00344">
    <property type="entry name" value="BCTRLSENSOR"/>
</dbReference>
<evidence type="ECO:0000313" key="6">
    <source>
        <dbReference type="Proteomes" id="UP000198779"/>
    </source>
</evidence>
<sequence>MEKQMENLRQQLKQQEKLASLGLLSAGIAHEIQNPLNFVINFSKMSNKLLSDLTEIVEDNEDKLSEDDREEVEDIVADLKENMSKIVEHGERAISIIQGILLISRGKENEFIPTDICHLVKEYVWLSYHAMRANDKSFNIAIRENYQEGLPPIMVIPQDLSRAVLNVMNNACYAVKKKAEATGADYQPEVTVCVKSDGKHLTISLADNGEGMSDEVKQHLYENFFTTKPVGQGTGLGMGITRDIVENKHGGKLSFESTLGQGTSFTFIIPIKN</sequence>
<dbReference type="STRING" id="645274.SAMN04487901_11621"/>
<keyword evidence="5" id="KW-0808">Transferase</keyword>
<dbReference type="InterPro" id="IPR036890">
    <property type="entry name" value="HATPase_C_sf"/>
</dbReference>
<accession>A0A1G7ZIS6</accession>
<feature type="domain" description="Histidine kinase" evidence="4">
    <location>
        <begin position="27"/>
        <end position="273"/>
    </location>
</feature>
<dbReference type="CDD" id="cd00082">
    <property type="entry name" value="HisKA"/>
    <property type="match status" value="1"/>
</dbReference>
<keyword evidence="5" id="KW-0418">Kinase</keyword>
<dbReference type="InterPro" id="IPR005467">
    <property type="entry name" value="His_kinase_dom"/>
</dbReference>
<keyword evidence="6" id="KW-1185">Reference proteome</keyword>
<evidence type="ECO:0000259" key="4">
    <source>
        <dbReference type="PROSITE" id="PS50109"/>
    </source>
</evidence>
<dbReference type="PANTHER" id="PTHR43065:SF42">
    <property type="entry name" value="TWO-COMPONENT SENSOR PPRA"/>
    <property type="match status" value="1"/>
</dbReference>
<dbReference type="InterPro" id="IPR004358">
    <property type="entry name" value="Sig_transdc_His_kin-like_C"/>
</dbReference>
<organism evidence="5 6">
    <name type="scientific">Prevotella communis</name>
    <dbReference type="NCBI Taxonomy" id="2913614"/>
    <lineage>
        <taxon>Bacteria</taxon>
        <taxon>Pseudomonadati</taxon>
        <taxon>Bacteroidota</taxon>
        <taxon>Bacteroidia</taxon>
        <taxon>Bacteroidales</taxon>
        <taxon>Prevotellaceae</taxon>
        <taxon>Prevotella</taxon>
    </lineage>
</organism>
<dbReference type="Pfam" id="PF02518">
    <property type="entry name" value="HATPase_c"/>
    <property type="match status" value="1"/>
</dbReference>
<dbReference type="PANTHER" id="PTHR43065">
    <property type="entry name" value="SENSOR HISTIDINE KINASE"/>
    <property type="match status" value="1"/>
</dbReference>
<dbReference type="Proteomes" id="UP000198779">
    <property type="component" value="Unassembled WGS sequence"/>
</dbReference>
<evidence type="ECO:0000256" key="3">
    <source>
        <dbReference type="ARBA" id="ARBA00022553"/>
    </source>
</evidence>
<dbReference type="Gene3D" id="3.30.565.10">
    <property type="entry name" value="Histidine kinase-like ATPase, C-terminal domain"/>
    <property type="match status" value="1"/>
</dbReference>
<dbReference type="EMBL" id="FNCQ01000016">
    <property type="protein sequence ID" value="SDH08477.1"/>
    <property type="molecule type" value="Genomic_DNA"/>
</dbReference>
<dbReference type="PROSITE" id="PS50109">
    <property type="entry name" value="HIS_KIN"/>
    <property type="match status" value="1"/>
</dbReference>